<keyword evidence="10" id="KW-1185">Reference proteome</keyword>
<dbReference type="GO" id="GO:0005783">
    <property type="term" value="C:endoplasmic reticulum"/>
    <property type="evidence" value="ECO:0007669"/>
    <property type="project" value="UniProtKB-SubCell"/>
</dbReference>
<evidence type="ECO:0000256" key="2">
    <source>
        <dbReference type="ARBA" id="ARBA00004240"/>
    </source>
</evidence>
<dbReference type="GO" id="GO:0005739">
    <property type="term" value="C:mitochondrion"/>
    <property type="evidence" value="ECO:0007669"/>
    <property type="project" value="UniProtKB-SubCell"/>
</dbReference>
<comment type="subcellular location">
    <subcellularLocation>
        <location evidence="2">Endoplasmic reticulum</location>
    </subcellularLocation>
    <subcellularLocation>
        <location evidence="3">Membrane</location>
    </subcellularLocation>
    <subcellularLocation>
        <location evidence="1">Mitochondrion</location>
    </subcellularLocation>
</comment>
<evidence type="ECO:0000256" key="7">
    <source>
        <dbReference type="ARBA" id="ARBA00023136"/>
    </source>
</evidence>
<evidence type="ECO:0000313" key="10">
    <source>
        <dbReference type="Proteomes" id="UP000191285"/>
    </source>
</evidence>
<organism evidence="9 10">
    <name type="scientific">Penicillium steckii</name>
    <dbReference type="NCBI Taxonomy" id="303698"/>
    <lineage>
        <taxon>Eukaryota</taxon>
        <taxon>Fungi</taxon>
        <taxon>Dikarya</taxon>
        <taxon>Ascomycota</taxon>
        <taxon>Pezizomycotina</taxon>
        <taxon>Eurotiomycetes</taxon>
        <taxon>Eurotiomycetidae</taxon>
        <taxon>Eurotiales</taxon>
        <taxon>Aspergillaceae</taxon>
        <taxon>Penicillium</taxon>
    </lineage>
</organism>
<dbReference type="AlphaFoldDB" id="A0A1V6SP88"/>
<evidence type="ECO:0000259" key="8">
    <source>
        <dbReference type="Pfam" id="PF05057"/>
    </source>
</evidence>
<sequence length="308" mass="34947">MKTKTIFNMKRLARKMSQIFKGKDNGPLEVEANKARNRIKNDEIGLKLLYDGEQAIVDIIAVHGLNGHREKSWTALNGVAWLQSILPKDLPNSRIFTWGYETPASDVAFDVPVFQTVSEKLVQDLNDMREATVTVSRPIIFIAHSQGGTIVKSAILYSEQGKNGENGASTDLHDIAKSTHGNIFMGTPELDSRLSGLKSYISLIENSNQNQNQEFKEAQWILYILEKYSSISDRFKNYFAYERSPSKTSNQETQMASFQRLSPHIIIDRTHEEMVKYKSSTDDAYVKVKDVLLDMSSNIEGRQYKLNN</sequence>
<evidence type="ECO:0000256" key="5">
    <source>
        <dbReference type="ARBA" id="ARBA00022824"/>
    </source>
</evidence>
<evidence type="ECO:0000313" key="9">
    <source>
        <dbReference type="EMBL" id="OQE15875.1"/>
    </source>
</evidence>
<keyword evidence="5" id="KW-0256">Endoplasmic reticulum</keyword>
<keyword evidence="7" id="KW-0472">Membrane</keyword>
<dbReference type="Proteomes" id="UP000191285">
    <property type="component" value="Unassembled WGS sequence"/>
</dbReference>
<comment type="caution">
    <text evidence="9">The sequence shown here is derived from an EMBL/GenBank/DDBJ whole genome shotgun (WGS) entry which is preliminary data.</text>
</comment>
<dbReference type="InterPro" id="IPR052374">
    <property type="entry name" value="SERAC1"/>
</dbReference>
<dbReference type="GO" id="GO:0016020">
    <property type="term" value="C:membrane"/>
    <property type="evidence" value="ECO:0007669"/>
    <property type="project" value="UniProtKB-SubCell"/>
</dbReference>
<dbReference type="InterPro" id="IPR007751">
    <property type="entry name" value="DUF676_lipase-like"/>
</dbReference>
<name>A0A1V6SP88_9EURO</name>
<reference evidence="10" key="1">
    <citation type="journal article" date="2017" name="Nat. Microbiol.">
        <title>Global analysis of biosynthetic gene clusters reveals vast potential of secondary metabolite production in Penicillium species.</title>
        <authorList>
            <person name="Nielsen J.C."/>
            <person name="Grijseels S."/>
            <person name="Prigent S."/>
            <person name="Ji B."/>
            <person name="Dainat J."/>
            <person name="Nielsen K.F."/>
            <person name="Frisvad J.C."/>
            <person name="Workman M."/>
            <person name="Nielsen J."/>
        </authorList>
    </citation>
    <scope>NUCLEOTIDE SEQUENCE [LARGE SCALE GENOMIC DNA]</scope>
    <source>
        <strain evidence="10">IBT 24891</strain>
    </source>
</reference>
<dbReference type="SUPFAM" id="SSF53474">
    <property type="entry name" value="alpha/beta-Hydrolases"/>
    <property type="match status" value="1"/>
</dbReference>
<dbReference type="Pfam" id="PF05057">
    <property type="entry name" value="DUF676"/>
    <property type="match status" value="1"/>
</dbReference>
<evidence type="ECO:0000256" key="4">
    <source>
        <dbReference type="ARBA" id="ARBA00007920"/>
    </source>
</evidence>
<dbReference type="GO" id="GO:0017000">
    <property type="term" value="P:antibiotic biosynthetic process"/>
    <property type="evidence" value="ECO:0007669"/>
    <property type="project" value="UniProtKB-ARBA"/>
</dbReference>
<evidence type="ECO:0000256" key="3">
    <source>
        <dbReference type="ARBA" id="ARBA00004370"/>
    </source>
</evidence>
<proteinExistence type="inferred from homology"/>
<evidence type="ECO:0000256" key="6">
    <source>
        <dbReference type="ARBA" id="ARBA00023128"/>
    </source>
</evidence>
<accession>A0A1V6SP88</accession>
<keyword evidence="6" id="KW-0496">Mitochondrion</keyword>
<feature type="domain" description="DUF676" evidence="8">
    <location>
        <begin position="59"/>
        <end position="163"/>
    </location>
</feature>
<dbReference type="Gene3D" id="3.40.50.1820">
    <property type="entry name" value="alpha/beta hydrolase"/>
    <property type="match status" value="1"/>
</dbReference>
<dbReference type="OrthoDB" id="5086500at2759"/>
<comment type="similarity">
    <text evidence="4">Belongs to the putative lipase ROG1 family.</text>
</comment>
<evidence type="ECO:0000256" key="1">
    <source>
        <dbReference type="ARBA" id="ARBA00004173"/>
    </source>
</evidence>
<dbReference type="PANTHER" id="PTHR48182">
    <property type="entry name" value="PROTEIN SERAC1"/>
    <property type="match status" value="1"/>
</dbReference>
<protein>
    <recommendedName>
        <fullName evidence="8">DUF676 domain-containing protein</fullName>
    </recommendedName>
</protein>
<dbReference type="PANTHER" id="PTHR48182:SF2">
    <property type="entry name" value="PROTEIN SERAC1"/>
    <property type="match status" value="1"/>
</dbReference>
<dbReference type="InterPro" id="IPR029058">
    <property type="entry name" value="AB_hydrolase_fold"/>
</dbReference>
<gene>
    <name evidence="9" type="ORF">PENSTE_c026G03081</name>
</gene>
<dbReference type="EMBL" id="MLKD01000026">
    <property type="protein sequence ID" value="OQE15875.1"/>
    <property type="molecule type" value="Genomic_DNA"/>
</dbReference>
<dbReference type="GO" id="GO:0072330">
    <property type="term" value="P:monocarboxylic acid biosynthetic process"/>
    <property type="evidence" value="ECO:0007669"/>
    <property type="project" value="UniProtKB-ARBA"/>
</dbReference>